<name>A0A7I9ZVV2_9MYCO</name>
<organism evidence="1 2">
    <name type="scientific">Mycolicibacterium hippocampi</name>
    <dbReference type="NCBI Taxonomy" id="659824"/>
    <lineage>
        <taxon>Bacteria</taxon>
        <taxon>Bacillati</taxon>
        <taxon>Actinomycetota</taxon>
        <taxon>Actinomycetes</taxon>
        <taxon>Mycobacteriales</taxon>
        <taxon>Mycobacteriaceae</taxon>
        <taxon>Mycolicibacterium</taxon>
    </lineage>
</organism>
<reference evidence="1 2" key="1">
    <citation type="journal article" date="2019" name="Emerg. Microbes Infect.">
        <title>Comprehensive subspecies identification of 175 nontuberculous mycobacteria species based on 7547 genomic profiles.</title>
        <authorList>
            <person name="Matsumoto Y."/>
            <person name="Kinjo T."/>
            <person name="Motooka D."/>
            <person name="Nabeya D."/>
            <person name="Jung N."/>
            <person name="Uechi K."/>
            <person name="Horii T."/>
            <person name="Iida T."/>
            <person name="Fujita J."/>
            <person name="Nakamura S."/>
        </authorList>
    </citation>
    <scope>NUCLEOTIDE SEQUENCE [LARGE SCALE GENOMIC DNA]</scope>
    <source>
        <strain evidence="1 2">JCM 30996</strain>
    </source>
</reference>
<keyword evidence="2" id="KW-1185">Reference proteome</keyword>
<dbReference type="PANTHER" id="PTHR14139">
    <property type="entry name" value="CALSYNTENIN"/>
    <property type="match status" value="1"/>
</dbReference>
<dbReference type="EMBL" id="BLLB01000002">
    <property type="protein sequence ID" value="GFH05145.1"/>
    <property type="molecule type" value="Genomic_DNA"/>
</dbReference>
<dbReference type="PANTHER" id="PTHR14139:SF2">
    <property type="entry name" value="CALSYNTENIN-1"/>
    <property type="match status" value="1"/>
</dbReference>
<comment type="caution">
    <text evidence="1">The sequence shown here is derived from an EMBL/GenBank/DDBJ whole genome shotgun (WGS) entry which is preliminary data.</text>
</comment>
<proteinExistence type="predicted"/>
<dbReference type="Proteomes" id="UP000465304">
    <property type="component" value="Unassembled WGS sequence"/>
</dbReference>
<protein>
    <submittedName>
        <fullName evidence="1">Uncharacterized protein</fullName>
    </submittedName>
</protein>
<gene>
    <name evidence="1" type="ORF">MHIP_56280</name>
</gene>
<sequence length="1798" mass="176428">MATPVAAGTTDAEITISPVVVITDLDSDDLGSATVTLNDAGVGDSFGWGTLPTDVSASVVGGVLTFTGAATAAEYQQLLQSVTLTSADAGIKTVTFAVVDADGNESLVPAVSVVTVVGVPGASLAPVVVATPVAAGTTDAEITISPVVVITDLDSDDLGSATVTLNDAGAGDSFGWGTLPTDVSASVSGGVLTFTGTATAAEYQQLLQSVTLTSADAGIKTVTFAVVDADGNPSVVPAISVVTVVGVPGASLAPVVVATPVAAGTTDSAITISPVVVITDLDSDDLGSATVTLNDAGAGDSFGWGSLPTDVTASVVGGVLTFTGTATVAEYQQLLQSVTLTSAEAGIKTVTFAVVDADGNPSVVPAISVVTVVGVPGASLAPVVVATPVAAGTTDSAITISPVVVITDLDSGELNSATVTLNDAGVGDSFGWGTLPTDVSASVVGGVLTFTGAATAAEYQALLESVTLTSAEAGIKTVTFAVVDADGNESLVPAVSVVTVVGVPGASLAPVVVATPVAAGTTDSEITVSPVVVITDLDSDELNSATVTLNDAGVGDSFGWGTLPTDVSASVVGGVLTFTGAATAAEYQQLLQSVTLTSADAGIKTVTFAVVDADGNESLVPAVSVVTVVGVPGASLAPVVVATPVAAGTTDAEITISPVVVITDLDSDDLGSATVTLNDAGAGDSFGWGTLPTDVTASVVGGVLTFTGAATAAEYQQLLQSVTLTSAEAGIKTVTFAVVDADGNESLVPAVSVVTVVGVPGASLAPVVVATPVAAGATGSAITISPVVVITDLDSDDLGSATVTLNDAGAGDSFGWGTLPTDVTASVSGGVLTFTGAATAAEYQQLLQSVTLTSAEAGIKTVTFAVVDADGNESLVPAVSVVTVVGVPGASVAPVVVATPVAAGATGSAITISPVVVITDLDSDDLGSATVTLNDAGAGDSFGWGTLPTDVSASVSGGVLTFTGAATAAEYQQLLQSVTLTSADAGIKTVTFAVVDGDGNESLVPAISAVTVVGVPGASLAPVVVATPVAAGATGSAITISPVVVITDLDSDDLGSATVTLNDAGAGDSFGWGSLPTDVTASVAGGVLTFTGTATVAEYQQLLQSVTLTSTDAGIKTVTFAVVDADGNPSLVPAISTVTVVGLPGATSPTVLTSVINVSYTAGSSGVPVDSGLIVLDADSTTMTGATVTITDPAAGDVLTYGSLPDGVTADFDSGVLIFEGSASVSEYQQLLRSVTFSTDASALATIKTISFTITDDQNGVSAPGVVAVTVLSLPILATPVVVTSVANVGYTAGDSAIPVDPGLVLLDADSTNMSGAVVSIVGGAAVGETLDFTPQAGINGSYNSGVLTFDGDASVAAYQQVLRSVTFSTNSDALATIKSISFVVTDDQDNVSGTGFVAVTVVTSPLQIPPLVTTSVVNVSYTAGDGAITVDPAVGVLDLDSTDLDGATVKITGGFAPGDTLTFTEPEGITGDYDEVTGTLTFTGTESIAKYEEALRSVQLSTSASALATIKTVSFAVVDAEGMSSLPGTVAVTVLAAPVNLAPLVVTTVVGPIYTAGNTAVTVDSLVSLADLDSTDMAGATVTINGGLTTGDVLTFTPPEGSLITGDYDSVTGTLTLSGTGTLEQYQEALRSVTYASSGVLLASVKAIAFAVTDSEGATSVPGLVSLTVVANTPPLLTTALLGTYVNGTAPQLLSPGLATLIVDESSFLQNAVVTIANPENDTLSFTPTGAITGNYSGGVLTLTGLGTVAEYETVLRSVRFSSSGLFQTGVRSITFVTQDQQGLNSNETLLLLTVIL</sequence>
<accession>A0A7I9ZVV2</accession>
<evidence type="ECO:0000313" key="2">
    <source>
        <dbReference type="Proteomes" id="UP000465304"/>
    </source>
</evidence>
<evidence type="ECO:0000313" key="1">
    <source>
        <dbReference type="EMBL" id="GFH05145.1"/>
    </source>
</evidence>